<dbReference type="Proteomes" id="UP000236754">
    <property type="component" value="Unassembled WGS sequence"/>
</dbReference>
<keyword evidence="11" id="KW-1185">Reference proteome</keyword>
<evidence type="ECO:0000256" key="5">
    <source>
        <dbReference type="ARBA" id="ARBA00022840"/>
    </source>
</evidence>
<dbReference type="Gene3D" id="3.40.50.300">
    <property type="entry name" value="P-loop containing nucleotide triphosphate hydrolases"/>
    <property type="match status" value="1"/>
</dbReference>
<accession>A0A1H6E968</accession>
<sequence length="419" mass="44438">MTGRHVVTLDGPNGVGKTAVARELARTLGCAWLSIGMVYRALAASAACPDSPLELRWQKAPDGALDPVVEVAGTAFRETDLTAEPLGSAASRIGADPAWQHKVNRVLRAAAADRPVVAEGRAGQEIFPDPLLSVFLWADAGERAARAAAVSGVPHDPRRERRDRTRVAEPLRVRSGCLVWNSTRFTMDTTVAALARRVRTARGERDFTVAVTGLRGEHRTATVRCVPADRPADALLTVPPGGREEQRLALAEAHAPLLRHGSDIVSVGRVPGSREDALLDAVGWPANRRLTARWLLDHGHFAVPAEVLALAGPDWVTTTTALGRAGSDAPAALEALQGAWWLPVPAAAAHPPGTGGASAAAERAERDLETALRQRQSADAPAPPFDLDGCRDSRAALWLTAAAPDALTQFVLPQWEGGR</sequence>
<evidence type="ECO:0000256" key="2">
    <source>
        <dbReference type="ARBA" id="ARBA00022679"/>
    </source>
</evidence>
<evidence type="ECO:0000259" key="9">
    <source>
        <dbReference type="Pfam" id="PF02224"/>
    </source>
</evidence>
<keyword evidence="3" id="KW-0547">Nucleotide-binding</keyword>
<dbReference type="EC" id="2.7.4.25" evidence="1"/>
<evidence type="ECO:0000256" key="8">
    <source>
        <dbReference type="SAM" id="MobiDB-lite"/>
    </source>
</evidence>
<keyword evidence="5" id="KW-0067">ATP-binding</keyword>
<dbReference type="SUPFAM" id="SSF52540">
    <property type="entry name" value="P-loop containing nucleoside triphosphate hydrolases"/>
    <property type="match status" value="1"/>
</dbReference>
<feature type="compositionally biased region" description="Low complexity" evidence="8">
    <location>
        <begin position="350"/>
        <end position="361"/>
    </location>
</feature>
<name>A0A1H6E968_9ACTN</name>
<dbReference type="GO" id="GO:0036431">
    <property type="term" value="F:dCMP kinase activity"/>
    <property type="evidence" value="ECO:0007669"/>
    <property type="project" value="InterPro"/>
</dbReference>
<gene>
    <name evidence="10" type="ORF">SAMN05216223_12990</name>
</gene>
<keyword evidence="2" id="KW-0808">Transferase</keyword>
<dbReference type="Pfam" id="PF02224">
    <property type="entry name" value="Cytidylate_kin"/>
    <property type="match status" value="1"/>
</dbReference>
<dbReference type="InterPro" id="IPR027417">
    <property type="entry name" value="P-loop_NTPase"/>
</dbReference>
<keyword evidence="4 10" id="KW-0418">Kinase</keyword>
<evidence type="ECO:0000313" key="11">
    <source>
        <dbReference type="Proteomes" id="UP000236754"/>
    </source>
</evidence>
<evidence type="ECO:0000256" key="3">
    <source>
        <dbReference type="ARBA" id="ARBA00022741"/>
    </source>
</evidence>
<dbReference type="InterPro" id="IPR011994">
    <property type="entry name" value="Cytidylate_kinase_dom"/>
</dbReference>
<feature type="region of interest" description="Disordered" evidence="8">
    <location>
        <begin position="350"/>
        <end position="387"/>
    </location>
</feature>
<protein>
    <recommendedName>
        <fullName evidence="1">(d)CMP kinase</fullName>
        <ecNumber evidence="1">2.7.4.25</ecNumber>
    </recommendedName>
</protein>
<feature type="domain" description="Cytidylate kinase" evidence="9">
    <location>
        <begin position="7"/>
        <end position="198"/>
    </location>
</feature>
<evidence type="ECO:0000256" key="4">
    <source>
        <dbReference type="ARBA" id="ARBA00022777"/>
    </source>
</evidence>
<feature type="compositionally biased region" description="Basic and acidic residues" evidence="8">
    <location>
        <begin position="362"/>
        <end position="372"/>
    </location>
</feature>
<comment type="catalytic activity">
    <reaction evidence="7">
        <text>CMP + ATP = CDP + ADP</text>
        <dbReference type="Rhea" id="RHEA:11600"/>
        <dbReference type="ChEBI" id="CHEBI:30616"/>
        <dbReference type="ChEBI" id="CHEBI:58069"/>
        <dbReference type="ChEBI" id="CHEBI:60377"/>
        <dbReference type="ChEBI" id="CHEBI:456216"/>
        <dbReference type="EC" id="2.7.4.25"/>
    </reaction>
</comment>
<evidence type="ECO:0000313" key="10">
    <source>
        <dbReference type="EMBL" id="SEG94242.1"/>
    </source>
</evidence>
<proteinExistence type="predicted"/>
<dbReference type="AlphaFoldDB" id="A0A1H6E968"/>
<organism evidence="10 11">
    <name type="scientific">Actinacidiphila yanglinensis</name>
    <dbReference type="NCBI Taxonomy" id="310779"/>
    <lineage>
        <taxon>Bacteria</taxon>
        <taxon>Bacillati</taxon>
        <taxon>Actinomycetota</taxon>
        <taxon>Actinomycetes</taxon>
        <taxon>Kitasatosporales</taxon>
        <taxon>Streptomycetaceae</taxon>
        <taxon>Actinacidiphila</taxon>
    </lineage>
</organism>
<evidence type="ECO:0000256" key="7">
    <source>
        <dbReference type="ARBA" id="ARBA00048478"/>
    </source>
</evidence>
<evidence type="ECO:0000256" key="1">
    <source>
        <dbReference type="ARBA" id="ARBA00012906"/>
    </source>
</evidence>
<dbReference type="GO" id="GO:0005524">
    <property type="term" value="F:ATP binding"/>
    <property type="evidence" value="ECO:0007669"/>
    <property type="project" value="UniProtKB-KW"/>
</dbReference>
<reference evidence="10 11" key="1">
    <citation type="submission" date="2016-10" db="EMBL/GenBank/DDBJ databases">
        <authorList>
            <person name="de Groot N.N."/>
        </authorList>
    </citation>
    <scope>NUCLEOTIDE SEQUENCE [LARGE SCALE GENOMIC DNA]</scope>
    <source>
        <strain evidence="10 11">CGMCC 4.2023</strain>
    </source>
</reference>
<dbReference type="GO" id="GO:0006139">
    <property type="term" value="P:nucleobase-containing compound metabolic process"/>
    <property type="evidence" value="ECO:0007669"/>
    <property type="project" value="InterPro"/>
</dbReference>
<dbReference type="RefSeq" id="WP_103890746.1">
    <property type="nucleotide sequence ID" value="NZ_FNVU01000029.1"/>
</dbReference>
<dbReference type="OrthoDB" id="3237545at2"/>
<comment type="catalytic activity">
    <reaction evidence="6">
        <text>dCMP + ATP = dCDP + ADP</text>
        <dbReference type="Rhea" id="RHEA:25094"/>
        <dbReference type="ChEBI" id="CHEBI:30616"/>
        <dbReference type="ChEBI" id="CHEBI:57566"/>
        <dbReference type="ChEBI" id="CHEBI:58593"/>
        <dbReference type="ChEBI" id="CHEBI:456216"/>
        <dbReference type="EC" id="2.7.4.25"/>
    </reaction>
</comment>
<evidence type="ECO:0000256" key="6">
    <source>
        <dbReference type="ARBA" id="ARBA00047615"/>
    </source>
</evidence>
<dbReference type="EMBL" id="FNVU01000029">
    <property type="protein sequence ID" value="SEG94242.1"/>
    <property type="molecule type" value="Genomic_DNA"/>
</dbReference>